<feature type="transmembrane region" description="Helical" evidence="7">
    <location>
        <begin position="75"/>
        <end position="94"/>
    </location>
</feature>
<dbReference type="Proteomes" id="UP001589627">
    <property type="component" value="Unassembled WGS sequence"/>
</dbReference>
<feature type="transmembrane region" description="Helical" evidence="7">
    <location>
        <begin position="204"/>
        <end position="222"/>
    </location>
</feature>
<dbReference type="PANTHER" id="PTHR43124:SF3">
    <property type="entry name" value="CHLORAMPHENICOL EFFLUX PUMP RV0191"/>
    <property type="match status" value="1"/>
</dbReference>
<name>A0ABV5YPI2_9ACTN</name>
<feature type="transmembrane region" description="Helical" evidence="7">
    <location>
        <begin position="362"/>
        <end position="383"/>
    </location>
</feature>
<feature type="transmembrane region" description="Helical" evidence="7">
    <location>
        <begin position="133"/>
        <end position="152"/>
    </location>
</feature>
<evidence type="ECO:0000256" key="6">
    <source>
        <dbReference type="SAM" id="MobiDB-lite"/>
    </source>
</evidence>
<dbReference type="EMBL" id="JBHLZP010000241">
    <property type="protein sequence ID" value="MFB9835984.1"/>
    <property type="molecule type" value="Genomic_DNA"/>
</dbReference>
<evidence type="ECO:0000256" key="5">
    <source>
        <dbReference type="ARBA" id="ARBA00023136"/>
    </source>
</evidence>
<dbReference type="Pfam" id="PF07690">
    <property type="entry name" value="MFS_1"/>
    <property type="match status" value="1"/>
</dbReference>
<feature type="region of interest" description="Disordered" evidence="6">
    <location>
        <begin position="394"/>
        <end position="413"/>
    </location>
</feature>
<comment type="subcellular location">
    <subcellularLocation>
        <location evidence="1">Cell membrane</location>
        <topology evidence="1">Multi-pass membrane protein</topology>
    </subcellularLocation>
</comment>
<feature type="transmembrane region" description="Helical" evidence="7">
    <location>
        <begin position="164"/>
        <end position="183"/>
    </location>
</feature>
<proteinExistence type="predicted"/>
<evidence type="ECO:0000256" key="3">
    <source>
        <dbReference type="ARBA" id="ARBA00022692"/>
    </source>
</evidence>
<dbReference type="Gene3D" id="1.20.1250.20">
    <property type="entry name" value="MFS general substrate transporter like domains"/>
    <property type="match status" value="1"/>
</dbReference>
<feature type="transmembrane region" description="Helical" evidence="7">
    <location>
        <begin position="267"/>
        <end position="290"/>
    </location>
</feature>
<dbReference type="InterPro" id="IPR020846">
    <property type="entry name" value="MFS_dom"/>
</dbReference>
<feature type="transmembrane region" description="Helical" evidence="7">
    <location>
        <begin position="43"/>
        <end position="68"/>
    </location>
</feature>
<keyword evidence="3 7" id="KW-0812">Transmembrane</keyword>
<keyword evidence="5 7" id="KW-0472">Membrane</keyword>
<feature type="transmembrane region" description="Helical" evidence="7">
    <location>
        <begin position="328"/>
        <end position="350"/>
    </location>
</feature>
<feature type="transmembrane region" description="Helical" evidence="7">
    <location>
        <begin position="296"/>
        <end position="316"/>
    </location>
</feature>
<dbReference type="InterPro" id="IPR011701">
    <property type="entry name" value="MFS"/>
</dbReference>
<dbReference type="PROSITE" id="PS50850">
    <property type="entry name" value="MFS"/>
    <property type="match status" value="1"/>
</dbReference>
<evidence type="ECO:0000256" key="4">
    <source>
        <dbReference type="ARBA" id="ARBA00022989"/>
    </source>
</evidence>
<dbReference type="InterPro" id="IPR036259">
    <property type="entry name" value="MFS_trans_sf"/>
</dbReference>
<feature type="transmembrane region" description="Helical" evidence="7">
    <location>
        <begin position="100"/>
        <end position="121"/>
    </location>
</feature>
<evidence type="ECO:0000313" key="9">
    <source>
        <dbReference type="EMBL" id="MFB9835984.1"/>
    </source>
</evidence>
<feature type="domain" description="Major facilitator superfamily (MFS) profile" evidence="8">
    <location>
        <begin position="9"/>
        <end position="388"/>
    </location>
</feature>
<dbReference type="SUPFAM" id="SSF103473">
    <property type="entry name" value="MFS general substrate transporter"/>
    <property type="match status" value="1"/>
</dbReference>
<feature type="transmembrane region" description="Helical" evidence="7">
    <location>
        <begin position="242"/>
        <end position="260"/>
    </location>
</feature>
<accession>A0ABV5YPI2</accession>
<protein>
    <submittedName>
        <fullName evidence="9">MFS transporter</fullName>
    </submittedName>
</protein>
<evidence type="ECO:0000256" key="1">
    <source>
        <dbReference type="ARBA" id="ARBA00004651"/>
    </source>
</evidence>
<evidence type="ECO:0000259" key="8">
    <source>
        <dbReference type="PROSITE" id="PS50850"/>
    </source>
</evidence>
<keyword evidence="4 7" id="KW-1133">Transmembrane helix</keyword>
<organism evidence="9 10">
    <name type="scientific">Actinoallomurus acaciae</name>
    <dbReference type="NCBI Taxonomy" id="502577"/>
    <lineage>
        <taxon>Bacteria</taxon>
        <taxon>Bacillati</taxon>
        <taxon>Actinomycetota</taxon>
        <taxon>Actinomycetes</taxon>
        <taxon>Streptosporangiales</taxon>
        <taxon>Thermomonosporaceae</taxon>
        <taxon>Actinoallomurus</taxon>
    </lineage>
</organism>
<dbReference type="RefSeq" id="WP_378208448.1">
    <property type="nucleotide sequence ID" value="NZ_JBHLZP010000241.1"/>
</dbReference>
<comment type="caution">
    <text evidence="9">The sequence shown here is derived from an EMBL/GenBank/DDBJ whole genome shotgun (WGS) entry which is preliminary data.</text>
</comment>
<keyword evidence="10" id="KW-1185">Reference proteome</keyword>
<keyword evidence="2" id="KW-1003">Cell membrane</keyword>
<dbReference type="InterPro" id="IPR050189">
    <property type="entry name" value="MFS_Efflux_Transporters"/>
</dbReference>
<evidence type="ECO:0000256" key="7">
    <source>
        <dbReference type="SAM" id="Phobius"/>
    </source>
</evidence>
<dbReference type="CDD" id="cd17324">
    <property type="entry name" value="MFS_NepI_like"/>
    <property type="match status" value="1"/>
</dbReference>
<dbReference type="PANTHER" id="PTHR43124">
    <property type="entry name" value="PURINE EFFLUX PUMP PBUE"/>
    <property type="match status" value="1"/>
</dbReference>
<gene>
    <name evidence="9" type="ORF">ACFFNX_27775</name>
</gene>
<reference evidence="9 10" key="1">
    <citation type="submission" date="2024-09" db="EMBL/GenBank/DDBJ databases">
        <authorList>
            <person name="Sun Q."/>
            <person name="Mori K."/>
        </authorList>
    </citation>
    <scope>NUCLEOTIDE SEQUENCE [LARGE SCALE GENOMIC DNA]</scope>
    <source>
        <strain evidence="9 10">TBRC 0563</strain>
    </source>
</reference>
<evidence type="ECO:0000256" key="2">
    <source>
        <dbReference type="ARBA" id="ARBA00022475"/>
    </source>
</evidence>
<evidence type="ECO:0000313" key="10">
    <source>
        <dbReference type="Proteomes" id="UP001589627"/>
    </source>
</evidence>
<sequence length="413" mass="42455">MTARSPLPALAALASGTFAIGVTEFVVTGLLPEIARSYTVSIPTAGLLISGYAIGVVVGSPVMTALVLRMPRRRVLIGLLLLFVAGNVLSGLAPDFATMMAGRVVAALCHGAFIGIASIVAGDLVTPERRSQAIAVMLTGLTVANVLGVPLGTLLGQLSGWRSTFWAISGLGVLAILAIAWRVPPTRADRGVRLRGQLRGFRRAQVWLALTMTALSFGSVYATLTYVAPLMTERAGFASTDLTWILAVFGCALVVGNLVGGRAADRALMWTLCSALPALTATFVVFFFGVDGPVTALPIFLVIGFLGFATVPGLTTRVITSAGDEGEVLASSAAVAAFNLGNAAGAYLGGRVIAFGWGYPSTSLVSATMSALAFCVALASAGLSARTRRSADLPVVTGPSRTTGRTPSGRPGR</sequence>